<protein>
    <submittedName>
        <fullName evidence="1">Uncharacterized protein</fullName>
    </submittedName>
</protein>
<dbReference type="EMBL" id="LAZR01000062">
    <property type="protein sequence ID" value="KKN96649.1"/>
    <property type="molecule type" value="Genomic_DNA"/>
</dbReference>
<reference evidence="1" key="1">
    <citation type="journal article" date="2015" name="Nature">
        <title>Complex archaea that bridge the gap between prokaryotes and eukaryotes.</title>
        <authorList>
            <person name="Spang A."/>
            <person name="Saw J.H."/>
            <person name="Jorgensen S.L."/>
            <person name="Zaremba-Niedzwiedzka K."/>
            <person name="Martijn J."/>
            <person name="Lind A.E."/>
            <person name="van Eijk R."/>
            <person name="Schleper C."/>
            <person name="Guy L."/>
            <person name="Ettema T.J."/>
        </authorList>
    </citation>
    <scope>NUCLEOTIDE SEQUENCE</scope>
</reference>
<comment type="caution">
    <text evidence="1">The sequence shown here is derived from an EMBL/GenBank/DDBJ whole genome shotgun (WGS) entry which is preliminary data.</text>
</comment>
<name>A0A0F9UY42_9ZZZZ</name>
<evidence type="ECO:0000313" key="1">
    <source>
        <dbReference type="EMBL" id="KKN96649.1"/>
    </source>
</evidence>
<gene>
    <name evidence="1" type="ORF">LCGC14_0162930</name>
</gene>
<dbReference type="AlphaFoldDB" id="A0A0F9UY42"/>
<organism evidence="1">
    <name type="scientific">marine sediment metagenome</name>
    <dbReference type="NCBI Taxonomy" id="412755"/>
    <lineage>
        <taxon>unclassified sequences</taxon>
        <taxon>metagenomes</taxon>
        <taxon>ecological metagenomes</taxon>
    </lineage>
</organism>
<accession>A0A0F9UY42</accession>
<proteinExistence type="predicted"/>
<sequence>MATSTLKTARKYLARSAYTTTFLAKLSFTDAEMAFKKVMGDLNAEPDEVLEMDAIQHMTKLYEAQKDALLRLRRQETKELLMVHMAVLKHVLVDPDAGIPDEITSEIVKELDGEELTTSINSLLKVQDQRRKLLLS</sequence>